<dbReference type="InterPro" id="IPR013087">
    <property type="entry name" value="Znf_C2H2_type"/>
</dbReference>
<feature type="compositionally biased region" description="Pro residues" evidence="2">
    <location>
        <begin position="429"/>
        <end position="460"/>
    </location>
</feature>
<dbReference type="Proteomes" id="UP000192223">
    <property type="component" value="Unplaced"/>
</dbReference>
<feature type="compositionally biased region" description="Low complexity" evidence="2">
    <location>
        <begin position="461"/>
        <end position="493"/>
    </location>
</feature>
<feature type="compositionally biased region" description="Basic and acidic residues" evidence="2">
    <location>
        <begin position="194"/>
        <end position="205"/>
    </location>
</feature>
<name>A0A1W4WVE6_AGRPL</name>
<feature type="domain" description="C2H2-type" evidence="3">
    <location>
        <begin position="28"/>
        <end position="55"/>
    </location>
</feature>
<dbReference type="KEGG" id="apln:108738771"/>
<dbReference type="PROSITE" id="PS00028">
    <property type="entry name" value="ZINC_FINGER_C2H2_1"/>
    <property type="match status" value="2"/>
</dbReference>
<feature type="compositionally biased region" description="Polar residues" evidence="2">
    <location>
        <begin position="727"/>
        <end position="752"/>
    </location>
</feature>
<feature type="compositionally biased region" description="Pro residues" evidence="2">
    <location>
        <begin position="392"/>
        <end position="419"/>
    </location>
</feature>
<proteinExistence type="predicted"/>
<feature type="compositionally biased region" description="Basic and acidic residues" evidence="2">
    <location>
        <begin position="285"/>
        <end position="298"/>
    </location>
</feature>
<organism evidence="4 5">
    <name type="scientific">Agrilus planipennis</name>
    <name type="common">Emerald ash borer</name>
    <name type="synonym">Agrilus marcopoli</name>
    <dbReference type="NCBI Taxonomy" id="224129"/>
    <lineage>
        <taxon>Eukaryota</taxon>
        <taxon>Metazoa</taxon>
        <taxon>Ecdysozoa</taxon>
        <taxon>Arthropoda</taxon>
        <taxon>Hexapoda</taxon>
        <taxon>Insecta</taxon>
        <taxon>Pterygota</taxon>
        <taxon>Neoptera</taxon>
        <taxon>Endopterygota</taxon>
        <taxon>Coleoptera</taxon>
        <taxon>Polyphaga</taxon>
        <taxon>Elateriformia</taxon>
        <taxon>Buprestoidea</taxon>
        <taxon>Buprestidae</taxon>
        <taxon>Agrilinae</taxon>
        <taxon>Agrilus</taxon>
    </lineage>
</organism>
<dbReference type="GO" id="GO:0008270">
    <property type="term" value="F:zinc ion binding"/>
    <property type="evidence" value="ECO:0007669"/>
    <property type="project" value="UniProtKB-KW"/>
</dbReference>
<feature type="compositionally biased region" description="Low complexity" evidence="2">
    <location>
        <begin position="114"/>
        <end position="135"/>
    </location>
</feature>
<dbReference type="GeneID" id="108738771"/>
<keyword evidence="1" id="KW-0862">Zinc</keyword>
<feature type="compositionally biased region" description="Basic and acidic residues" evidence="2">
    <location>
        <begin position="160"/>
        <end position="170"/>
    </location>
</feature>
<keyword evidence="4" id="KW-1185">Reference proteome</keyword>
<feature type="region of interest" description="Disordered" evidence="2">
    <location>
        <begin position="596"/>
        <end position="754"/>
    </location>
</feature>
<feature type="region of interest" description="Disordered" evidence="2">
    <location>
        <begin position="390"/>
        <end position="563"/>
    </location>
</feature>
<evidence type="ECO:0000256" key="1">
    <source>
        <dbReference type="PROSITE-ProRule" id="PRU00042"/>
    </source>
</evidence>
<feature type="compositionally biased region" description="Basic and acidic residues" evidence="2">
    <location>
        <begin position="96"/>
        <end position="112"/>
    </location>
</feature>
<dbReference type="AlphaFoldDB" id="A0A1W4WVE6"/>
<feature type="region of interest" description="Disordered" evidence="2">
    <location>
        <begin position="95"/>
        <end position="231"/>
    </location>
</feature>
<dbReference type="RefSeq" id="XP_018327851.1">
    <property type="nucleotide sequence ID" value="XM_018472349.2"/>
</dbReference>
<sequence length="871" mass="95862">MIMEESTYSFSNSKENLNNDRSGEEEQLVCKDCDALFTSKHHLLNHLLHHIKQPRVALQRLYQVPTPPLKITLKSKDNNSFEVVRSPQLTDVTAEEYFKLHDTPPSSIKEEFEPTTNETEGSEPPGEGETSPPSEDNQNKERGEEIPEINYNEDEELPDDGEHTNEEETKVTFSPNFAKDIDSWPAESETNEEQTQKEDAIESNKGETLGSTTPDMIPGAEPTPPPEPVEYPKIRIKTTGLLKESLTITEITDDNNSFRQSEIVDVNRENHGGGQEVWPTPSLEDPLRLPENSEKDDGNILTTFLNSNNDKAKDFGLSSSDSEFISLDRLDDRNRNALQVYNPQNSVQNSLESLTGLPMQQLAQQVSRLQPSGSNNGMHQQNVLINIQQFPQAPPQPPPHSYQPPPMYPPHPGMQPPMYQPYQYQPNMYYPPQPNYPSHHMPPPPPNQMQQPPQPQPPPTSQMQPMTTQPMHPNQPSQYRQPVPQRAPAPRQYGPQTTRGPAPPRQPMATRQRAPTMRPRVAMNTTTSSVRGPRPRIPGPTSGPRQGLVQNNQQGNRVIKRSPEQMQMLQAKKRRMDMLLPDKNDDPDCQVIAVQPKNTDGGLPQIQSVQGGTSDPGDNSVMHLSDSITLSVRNPPKQEQQPKKSDAKAVANILATRGITVTAAPKPKEKQPQTKGSPPPPPVAINLNSAVSIIPTAKNGNDSPKKVPDSRLPTVDLTDDSVPDPKPSQQQTNKGVPSSPQKGGNPRANSASLPHRCDLCPAQYPTPMGLSKHRQSYHKTGGPCEIGVPLVDLKNPGVLQKLSALGIYNYIPLPGSNTDGCFALPVVSLNAAKNPNVCNLNGIGASSILTLGPVRSLPRATPPNGNTNLGK</sequence>
<keyword evidence="1" id="KW-0863">Zinc-finger</keyword>
<gene>
    <name evidence="5" type="primary">LOC108738771</name>
</gene>
<dbReference type="STRING" id="224129.A0A1W4WVE6"/>
<protein>
    <submittedName>
        <fullName evidence="5">Bromodomain-containing protein 4 isoform X1</fullName>
    </submittedName>
</protein>
<evidence type="ECO:0000256" key="2">
    <source>
        <dbReference type="SAM" id="MobiDB-lite"/>
    </source>
</evidence>
<evidence type="ECO:0000313" key="5">
    <source>
        <dbReference type="RefSeq" id="XP_018327851.1"/>
    </source>
</evidence>
<evidence type="ECO:0000313" key="4">
    <source>
        <dbReference type="Proteomes" id="UP000192223"/>
    </source>
</evidence>
<feature type="compositionally biased region" description="Polar residues" evidence="2">
    <location>
        <begin position="1"/>
        <end position="16"/>
    </location>
</feature>
<feature type="region of interest" description="Disordered" evidence="2">
    <location>
        <begin position="1"/>
        <end position="20"/>
    </location>
</feature>
<dbReference type="InParanoid" id="A0A1W4WVE6"/>
<feature type="compositionally biased region" description="Polar residues" evidence="2">
    <location>
        <begin position="605"/>
        <end position="617"/>
    </location>
</feature>
<accession>A0A1W4WVE6</accession>
<reference evidence="5" key="1">
    <citation type="submission" date="2025-08" db="UniProtKB">
        <authorList>
            <consortium name="RefSeq"/>
        </authorList>
    </citation>
    <scope>IDENTIFICATION</scope>
    <source>
        <tissue evidence="5">Entire body</tissue>
    </source>
</reference>
<feature type="region of interest" description="Disordered" evidence="2">
    <location>
        <begin position="270"/>
        <end position="299"/>
    </location>
</feature>
<evidence type="ECO:0000259" key="3">
    <source>
        <dbReference type="PROSITE" id="PS50157"/>
    </source>
</evidence>
<keyword evidence="1" id="KW-0479">Metal-binding</keyword>
<dbReference type="SMART" id="SM00355">
    <property type="entry name" value="ZnF_C2H2"/>
    <property type="match status" value="2"/>
</dbReference>
<dbReference type="PROSITE" id="PS50157">
    <property type="entry name" value="ZINC_FINGER_C2H2_2"/>
    <property type="match status" value="1"/>
</dbReference>
<dbReference type="OrthoDB" id="5982876at2759"/>